<accession>A0A7J7T185</accession>
<name>A0A7J7T185_PIPKU</name>
<dbReference type="InterPro" id="IPR011990">
    <property type="entry name" value="TPR-like_helical_dom_sf"/>
</dbReference>
<dbReference type="PANTHER" id="PTHR44874:SF1">
    <property type="entry name" value="TETRATRICOPEPTIDE REPEAT PROTEIN 34"/>
    <property type="match status" value="1"/>
</dbReference>
<dbReference type="Gene3D" id="1.25.40.10">
    <property type="entry name" value="Tetratricopeptide repeat domain"/>
    <property type="match status" value="3"/>
</dbReference>
<keyword evidence="4" id="KW-1185">Reference proteome</keyword>
<organism evidence="3 4">
    <name type="scientific">Pipistrellus kuhlii</name>
    <name type="common">Kuhl's pipistrelle</name>
    <dbReference type="NCBI Taxonomy" id="59472"/>
    <lineage>
        <taxon>Eukaryota</taxon>
        <taxon>Metazoa</taxon>
        <taxon>Chordata</taxon>
        <taxon>Craniata</taxon>
        <taxon>Vertebrata</taxon>
        <taxon>Euteleostomi</taxon>
        <taxon>Mammalia</taxon>
        <taxon>Eutheria</taxon>
        <taxon>Laurasiatheria</taxon>
        <taxon>Chiroptera</taxon>
        <taxon>Yangochiroptera</taxon>
        <taxon>Vespertilionidae</taxon>
        <taxon>Pipistrellus</taxon>
    </lineage>
</organism>
<dbReference type="Proteomes" id="UP000558488">
    <property type="component" value="Unassembled WGS sequence"/>
</dbReference>
<dbReference type="AlphaFoldDB" id="A0A7J7T185"/>
<feature type="compositionally biased region" description="Pro residues" evidence="2">
    <location>
        <begin position="559"/>
        <end position="571"/>
    </location>
</feature>
<evidence type="ECO:0000313" key="4">
    <source>
        <dbReference type="Proteomes" id="UP000558488"/>
    </source>
</evidence>
<feature type="region of interest" description="Disordered" evidence="2">
    <location>
        <begin position="409"/>
        <end position="446"/>
    </location>
</feature>
<dbReference type="SMART" id="SM00028">
    <property type="entry name" value="TPR"/>
    <property type="match status" value="7"/>
</dbReference>
<dbReference type="SUPFAM" id="SSF48452">
    <property type="entry name" value="TPR-like"/>
    <property type="match status" value="2"/>
</dbReference>
<dbReference type="InterPro" id="IPR019734">
    <property type="entry name" value="TPR_rpt"/>
</dbReference>
<evidence type="ECO:0000313" key="3">
    <source>
        <dbReference type="EMBL" id="KAF6294439.1"/>
    </source>
</evidence>
<dbReference type="PROSITE" id="PS50005">
    <property type="entry name" value="TPR"/>
    <property type="match status" value="1"/>
</dbReference>
<protein>
    <submittedName>
        <fullName evidence="3">Tetratricopeptide repeat domain 34</fullName>
    </submittedName>
</protein>
<evidence type="ECO:0000256" key="2">
    <source>
        <dbReference type="SAM" id="MobiDB-lite"/>
    </source>
</evidence>
<reference evidence="3 4" key="1">
    <citation type="journal article" date="2020" name="Nature">
        <title>Six reference-quality genomes reveal evolution of bat adaptations.</title>
        <authorList>
            <person name="Jebb D."/>
            <person name="Huang Z."/>
            <person name="Pippel M."/>
            <person name="Hughes G.M."/>
            <person name="Lavrichenko K."/>
            <person name="Devanna P."/>
            <person name="Winkler S."/>
            <person name="Jermiin L.S."/>
            <person name="Skirmuntt E.C."/>
            <person name="Katzourakis A."/>
            <person name="Burkitt-Gray L."/>
            <person name="Ray D.A."/>
            <person name="Sullivan K.A.M."/>
            <person name="Roscito J.G."/>
            <person name="Kirilenko B.M."/>
            <person name="Davalos L.M."/>
            <person name="Corthals A.P."/>
            <person name="Power M.L."/>
            <person name="Jones G."/>
            <person name="Ransome R.D."/>
            <person name="Dechmann D.K.N."/>
            <person name="Locatelli A.G."/>
            <person name="Puechmaille S.J."/>
            <person name="Fedrigo O."/>
            <person name="Jarvis E.D."/>
            <person name="Hiller M."/>
            <person name="Vernes S.C."/>
            <person name="Myers E.W."/>
            <person name="Teeling E.C."/>
        </authorList>
    </citation>
    <scope>NUCLEOTIDE SEQUENCE [LARGE SCALE GENOMIC DNA]</scope>
    <source>
        <strain evidence="3">MPipKuh1</strain>
        <tissue evidence="3">Flight muscle</tissue>
    </source>
</reference>
<feature type="repeat" description="TPR" evidence="1">
    <location>
        <begin position="783"/>
        <end position="816"/>
    </location>
</feature>
<dbReference type="Pfam" id="PF13181">
    <property type="entry name" value="TPR_8"/>
    <property type="match status" value="1"/>
</dbReference>
<feature type="compositionally biased region" description="Gly residues" evidence="2">
    <location>
        <begin position="412"/>
        <end position="437"/>
    </location>
</feature>
<evidence type="ECO:0000256" key="1">
    <source>
        <dbReference type="PROSITE-ProRule" id="PRU00339"/>
    </source>
</evidence>
<dbReference type="InterPro" id="IPR042161">
    <property type="entry name" value="TTC34"/>
</dbReference>
<comment type="caution">
    <text evidence="3">The sequence shown here is derived from an EMBL/GenBank/DDBJ whole genome shotgun (WGS) entry which is preliminary data.</text>
</comment>
<feature type="region of interest" description="Disordered" evidence="2">
    <location>
        <begin position="555"/>
        <end position="602"/>
    </location>
</feature>
<proteinExistence type="predicted"/>
<dbReference type="PANTHER" id="PTHR44874">
    <property type="entry name" value="TETRATRICOPEPTIDE REPEAT PROTEIN 34"/>
    <property type="match status" value="1"/>
</dbReference>
<sequence>MAAQELVACLCREGDQHLALGEPPLATAFYLAAFSCHAPSAVRHVRAALAEARGAPVLATLEAWCRGESQIPAIHWDGMAVVSLTGTLACAFLATLCPDHPAAVLHALAGLLARGRHGEVVRRCGTLLAAHSRQGLALRLTRALARILSGAQVDAGLADYLQAFAAAADRTVAFVLTHQRPYLPVLVSALQAHLAGREQARGGGGQQEGTDTGQQEADGWRLLAALDPGGTWSDALSPDALLRGGRYEDCRAACSRALEADPAGSSSRGERLAALLVTRAAAAFFLDRGAPDLLRDLHAAFAESPAAARRQLAAVLAAADRARVLALLREAADAGLALFREAVRGRAELRRDSGRELLAPAARALRVLVRVAPPGARPALGARLAECLLLAGDAGGARALCERLLRPRRRGGGSGDRAGGRAGGRAGSGSGAGAGDGAGDRGGDRWGDGAGDRAPLLALRGFCALHAGDAAGARADFQAAVAGGPPHPRGCVRALCGRGLLRVLAGSAYLGARDYVTACRLCPEEALLVAKAFVPWNLRGLLRTVLREEARGMLRRRPGPAPAAPPAPTGPTAPTAPTGARGRRSQAAETEGADEQEEPDRDAEGVYQLATLLMELDAEDEVSRLLAADALYRLGRLDDAHKALLVALSRRPQAAPVLARLALLQLRRGFCYDANQLVKKVVQSGDTACLQPTLDVFRPEDRQLLQSHCHARALALLRTQPGDAEGEARTREAVAYLSLAIFAAGGQAGESLLTRARCYALLGQRKTALFDFNAVLRAEPGHVRALCGRALLHLALGQQQEAVADVLSALRLDPSSAVAELRSLKPEAQALIAQGLSSHCRGLLSRRPGPGAPLSDSDVQGLLAAGEALVEMEAGQARGHLLLADVLVALGSYEEAGARLQDALRPSPPSEAARARLGLLSLKKGDMPAAARDLQCLAETDAGDLGFLLSLLEASERQGLAQAAAQEASALLTAGQPGQALGYCSLAVLAGGGRAGHLRLRAAALAELQECSRALADLDLVLREGAGDGGPLQAEDLCSRGRLLLSLGDEAGAAGAFAQALALAPAPAQSSLWARPGRAPAARVLLGLGQRCLEERRYEEAWAAAEGGLLLDPEHCGLRRLKARLRREAASGCRLH</sequence>
<gene>
    <name evidence="3" type="ORF">mPipKuh1_018214</name>
</gene>
<dbReference type="EMBL" id="JACAGB010000034">
    <property type="protein sequence ID" value="KAF6294439.1"/>
    <property type="molecule type" value="Genomic_DNA"/>
</dbReference>
<keyword evidence="1" id="KW-0802">TPR repeat</keyword>
<feature type="compositionally biased region" description="Acidic residues" evidence="2">
    <location>
        <begin position="591"/>
        <end position="601"/>
    </location>
</feature>